<feature type="domain" description="Glycosyl transferase family 1" evidence="1">
    <location>
        <begin position="221"/>
        <end position="387"/>
    </location>
</feature>
<dbReference type="Pfam" id="PF00534">
    <property type="entry name" value="Glycos_transf_1"/>
    <property type="match status" value="1"/>
</dbReference>
<reference evidence="3" key="1">
    <citation type="journal article" date="2019" name="Int. J. Syst. Evol. Microbiol.">
        <title>The Global Catalogue of Microorganisms (GCM) 10K type strain sequencing project: providing services to taxonomists for standard genome sequencing and annotation.</title>
        <authorList>
            <consortium name="The Broad Institute Genomics Platform"/>
            <consortium name="The Broad Institute Genome Sequencing Center for Infectious Disease"/>
            <person name="Wu L."/>
            <person name="Ma J."/>
        </authorList>
    </citation>
    <scope>NUCLEOTIDE SEQUENCE [LARGE SCALE GENOMIC DNA]</scope>
    <source>
        <strain evidence="3">JCM 32105</strain>
    </source>
</reference>
<evidence type="ECO:0000259" key="1">
    <source>
        <dbReference type="Pfam" id="PF00534"/>
    </source>
</evidence>
<dbReference type="CDD" id="cd03801">
    <property type="entry name" value="GT4_PimA-like"/>
    <property type="match status" value="1"/>
</dbReference>
<name>A0ABP8NG58_9BACT</name>
<accession>A0ABP8NG58</accession>
<evidence type="ECO:0000313" key="3">
    <source>
        <dbReference type="Proteomes" id="UP001500067"/>
    </source>
</evidence>
<sequence>MKILILTGNYPRKGGLNNGIFIHQQVKALLQLGAECHVLLLHNWYPRFGLHKYHPYWQQGHDLRSTLFHTYEGVPIHHVPMFVRMPGRLFPETHYDRAARAIVKYIKGHAELQGADLLYAHFMTDNAFIAAKVKDILGLQLAAIARGDDIHAWPEQDPSLRDNLTYVFRHADLLLANSGRLATDARKWMQPGNMREVGVVYNGVNTEAYRPVTDDAEKMHLREKYGLHTGTRYLICVATPVALKGWHELLAAVKALGSDMDGWELLMVAHLRDHHDTIDLAAKEKEPGLTGKVRYIPGMRPADLAELFRVCDIFVLPSYNEGMANAVLEAMASGIAVVATDVGGHSEVIENGVDGMLIRPRSEGELTEAMRTLMRDEALRSSMGTRACARMLRFGDYLQNGRRLLDIFTQHLATRGKRS</sequence>
<dbReference type="SUPFAM" id="SSF53756">
    <property type="entry name" value="UDP-Glycosyltransferase/glycogen phosphorylase"/>
    <property type="match status" value="1"/>
</dbReference>
<keyword evidence="3" id="KW-1185">Reference proteome</keyword>
<protein>
    <submittedName>
        <fullName evidence="2">Glycosyltransferase family 4 protein</fullName>
    </submittedName>
</protein>
<dbReference type="InterPro" id="IPR001296">
    <property type="entry name" value="Glyco_trans_1"/>
</dbReference>
<dbReference type="EMBL" id="BAABFA010000010">
    <property type="protein sequence ID" value="GAA4464999.1"/>
    <property type="molecule type" value="Genomic_DNA"/>
</dbReference>
<comment type="caution">
    <text evidence="2">The sequence shown here is derived from an EMBL/GenBank/DDBJ whole genome shotgun (WGS) entry which is preliminary data.</text>
</comment>
<organism evidence="2 3">
    <name type="scientific">Nemorincola caseinilytica</name>
    <dbReference type="NCBI Taxonomy" id="2054315"/>
    <lineage>
        <taxon>Bacteria</taxon>
        <taxon>Pseudomonadati</taxon>
        <taxon>Bacteroidota</taxon>
        <taxon>Chitinophagia</taxon>
        <taxon>Chitinophagales</taxon>
        <taxon>Chitinophagaceae</taxon>
        <taxon>Nemorincola</taxon>
    </lineage>
</organism>
<proteinExistence type="predicted"/>
<dbReference type="PANTHER" id="PTHR12526">
    <property type="entry name" value="GLYCOSYLTRANSFERASE"/>
    <property type="match status" value="1"/>
</dbReference>
<gene>
    <name evidence="2" type="ORF">GCM10023093_16450</name>
</gene>
<dbReference type="Gene3D" id="3.40.50.2000">
    <property type="entry name" value="Glycogen Phosphorylase B"/>
    <property type="match status" value="2"/>
</dbReference>
<evidence type="ECO:0000313" key="2">
    <source>
        <dbReference type="EMBL" id="GAA4464999.1"/>
    </source>
</evidence>
<dbReference type="Proteomes" id="UP001500067">
    <property type="component" value="Unassembled WGS sequence"/>
</dbReference>